<dbReference type="Proteomes" id="UP000828390">
    <property type="component" value="Unassembled WGS sequence"/>
</dbReference>
<proteinExistence type="predicted"/>
<dbReference type="InterPro" id="IPR049342">
    <property type="entry name" value="TRAF1-6_MATH_dom"/>
</dbReference>
<dbReference type="PANTHER" id="PTHR10131">
    <property type="entry name" value="TNF RECEPTOR ASSOCIATED FACTOR"/>
    <property type="match status" value="1"/>
</dbReference>
<dbReference type="FunFam" id="2.60.210.10:FF:000001">
    <property type="entry name" value="TNF receptor-associated factor"/>
    <property type="match status" value="1"/>
</dbReference>
<reference evidence="6" key="2">
    <citation type="submission" date="2020-11" db="EMBL/GenBank/DDBJ databases">
        <authorList>
            <person name="McCartney M.A."/>
            <person name="Auch B."/>
            <person name="Kono T."/>
            <person name="Mallez S."/>
            <person name="Becker A."/>
            <person name="Gohl D.M."/>
            <person name="Silverstein K.A.T."/>
            <person name="Koren S."/>
            <person name="Bechman K.B."/>
            <person name="Herman A."/>
            <person name="Abrahante J.E."/>
            <person name="Garbe J."/>
        </authorList>
    </citation>
    <scope>NUCLEOTIDE SEQUENCE</scope>
    <source>
        <strain evidence="6">Duluth1</strain>
        <tissue evidence="6">Whole animal</tissue>
    </source>
</reference>
<dbReference type="SMART" id="SM00061">
    <property type="entry name" value="MATH"/>
    <property type="match status" value="1"/>
</dbReference>
<evidence type="ECO:0000259" key="5">
    <source>
        <dbReference type="PROSITE" id="PS50144"/>
    </source>
</evidence>
<dbReference type="GO" id="GO:0007165">
    <property type="term" value="P:signal transduction"/>
    <property type="evidence" value="ECO:0007669"/>
    <property type="project" value="InterPro"/>
</dbReference>
<keyword evidence="4" id="KW-0175">Coiled coil</keyword>
<keyword evidence="2" id="KW-0053">Apoptosis</keyword>
<dbReference type="GO" id="GO:0042981">
    <property type="term" value="P:regulation of apoptotic process"/>
    <property type="evidence" value="ECO:0007669"/>
    <property type="project" value="InterPro"/>
</dbReference>
<keyword evidence="7" id="KW-1185">Reference proteome</keyword>
<sequence>MEKCGECGTQVRVEELQKHVEEFCPKSVRQCSDCSEMIARENMEAHQASHRSIMCPACPQGTAVDLEASQDNVNREMHSMHVLSALNTEETSDTRHLMAEIVDLKKDIHQRIGALEITIQGLSSSELNIEQLVCQLFEQLEQTLNSAMDTKLEACETKALTLRDNLEKTISYLNEQNNDLQNLKDIQDTNMQRINALENTMKVREASIIELEQIFMDNNPLVSYNGVFIWKFTDFLWKQQEAQQGRNVSHYSTPFFTSRFGYKICARLYPNGDGMGKGTHLSVFFVVMKGEYDALQEWPFKQRVTFCLLNQERGSHVVDSFRPDPTSSSFRRPQNYMNIASGCPLFVRLDALVSTRNGLLKDDTIFLKIIVDSAGVRDPSSPNIAC</sequence>
<dbReference type="GO" id="GO:0009898">
    <property type="term" value="C:cytoplasmic side of plasma membrane"/>
    <property type="evidence" value="ECO:0007669"/>
    <property type="project" value="TreeGrafter"/>
</dbReference>
<dbReference type="InterPro" id="IPR008974">
    <property type="entry name" value="TRAF-like"/>
</dbReference>
<protein>
    <recommendedName>
        <fullName evidence="5">MATH domain-containing protein</fullName>
    </recommendedName>
</protein>
<dbReference type="Pfam" id="PF21355">
    <property type="entry name" value="TRAF-mep_MATH"/>
    <property type="match status" value="1"/>
</dbReference>
<organism evidence="6 7">
    <name type="scientific">Dreissena polymorpha</name>
    <name type="common">Zebra mussel</name>
    <name type="synonym">Mytilus polymorpha</name>
    <dbReference type="NCBI Taxonomy" id="45954"/>
    <lineage>
        <taxon>Eukaryota</taxon>
        <taxon>Metazoa</taxon>
        <taxon>Spiralia</taxon>
        <taxon>Lophotrochozoa</taxon>
        <taxon>Mollusca</taxon>
        <taxon>Bivalvia</taxon>
        <taxon>Autobranchia</taxon>
        <taxon>Heteroconchia</taxon>
        <taxon>Euheterodonta</taxon>
        <taxon>Imparidentia</taxon>
        <taxon>Neoheterodontei</taxon>
        <taxon>Myida</taxon>
        <taxon>Dreissenoidea</taxon>
        <taxon>Dreissenidae</taxon>
        <taxon>Dreissena</taxon>
    </lineage>
</organism>
<keyword evidence="3" id="KW-0832">Ubl conjugation</keyword>
<feature type="domain" description="MATH" evidence="5">
    <location>
        <begin position="225"/>
        <end position="371"/>
    </location>
</feature>
<dbReference type="PROSITE" id="PS50144">
    <property type="entry name" value="MATH"/>
    <property type="match status" value="1"/>
</dbReference>
<dbReference type="InterPro" id="IPR002083">
    <property type="entry name" value="MATH/TRAF_dom"/>
</dbReference>
<dbReference type="InterPro" id="IPR012227">
    <property type="entry name" value="TNF_rcpt-assoc_TRAF_met"/>
</dbReference>
<dbReference type="PANTHER" id="PTHR10131:SF138">
    <property type="entry name" value="RE66324P"/>
    <property type="match status" value="1"/>
</dbReference>
<gene>
    <name evidence="6" type="ORF">DPMN_148510</name>
</gene>
<dbReference type="PIRSF" id="PIRSF015614">
    <property type="entry name" value="TRAF"/>
    <property type="match status" value="1"/>
</dbReference>
<keyword evidence="1" id="KW-1017">Isopeptide bond</keyword>
<accession>A0A9D4FCL9</accession>
<evidence type="ECO:0000256" key="4">
    <source>
        <dbReference type="ARBA" id="ARBA00023054"/>
    </source>
</evidence>
<dbReference type="GO" id="GO:0043122">
    <property type="term" value="P:regulation of canonical NF-kappaB signal transduction"/>
    <property type="evidence" value="ECO:0007669"/>
    <property type="project" value="TreeGrafter"/>
</dbReference>
<evidence type="ECO:0000256" key="2">
    <source>
        <dbReference type="ARBA" id="ARBA00022703"/>
    </source>
</evidence>
<dbReference type="GO" id="GO:0008270">
    <property type="term" value="F:zinc ion binding"/>
    <property type="evidence" value="ECO:0007669"/>
    <property type="project" value="InterPro"/>
</dbReference>
<dbReference type="GO" id="GO:0005164">
    <property type="term" value="F:tumor necrosis factor receptor binding"/>
    <property type="evidence" value="ECO:0007669"/>
    <property type="project" value="TreeGrafter"/>
</dbReference>
<reference evidence="6" key="1">
    <citation type="journal article" date="2019" name="bioRxiv">
        <title>The Genome of the Zebra Mussel, Dreissena polymorpha: A Resource for Invasive Species Research.</title>
        <authorList>
            <person name="McCartney M.A."/>
            <person name="Auch B."/>
            <person name="Kono T."/>
            <person name="Mallez S."/>
            <person name="Zhang Y."/>
            <person name="Obille A."/>
            <person name="Becker A."/>
            <person name="Abrahante J.E."/>
            <person name="Garbe J."/>
            <person name="Badalamenti J.P."/>
            <person name="Herman A."/>
            <person name="Mangelson H."/>
            <person name="Liachko I."/>
            <person name="Sullivan S."/>
            <person name="Sone E.D."/>
            <person name="Koren S."/>
            <person name="Silverstein K.A.T."/>
            <person name="Beckman K.B."/>
            <person name="Gohl D.M."/>
        </authorList>
    </citation>
    <scope>NUCLEOTIDE SEQUENCE</scope>
    <source>
        <strain evidence="6">Duluth1</strain>
        <tissue evidence="6">Whole animal</tissue>
    </source>
</reference>
<comment type="caution">
    <text evidence="6">The sequence shown here is derived from an EMBL/GenBank/DDBJ whole genome shotgun (WGS) entry which is preliminary data.</text>
</comment>
<dbReference type="InterPro" id="IPR013083">
    <property type="entry name" value="Znf_RING/FYVE/PHD"/>
</dbReference>
<name>A0A9D4FCL9_DREPO</name>
<evidence type="ECO:0000256" key="3">
    <source>
        <dbReference type="ARBA" id="ARBA00022843"/>
    </source>
</evidence>
<dbReference type="Gene3D" id="3.30.40.10">
    <property type="entry name" value="Zinc/RING finger domain, C3HC4 (zinc finger)"/>
    <property type="match status" value="1"/>
</dbReference>
<dbReference type="EMBL" id="JAIWYP010000007">
    <property type="protein sequence ID" value="KAH3794968.1"/>
    <property type="molecule type" value="Genomic_DNA"/>
</dbReference>
<dbReference type="GO" id="GO:0006915">
    <property type="term" value="P:apoptotic process"/>
    <property type="evidence" value="ECO:0007669"/>
    <property type="project" value="UniProtKB-KW"/>
</dbReference>
<evidence type="ECO:0000313" key="7">
    <source>
        <dbReference type="Proteomes" id="UP000828390"/>
    </source>
</evidence>
<dbReference type="AlphaFoldDB" id="A0A9D4FCL9"/>
<dbReference type="Gene3D" id="2.60.210.10">
    <property type="entry name" value="Apoptosis, Tumor Necrosis Factor Receptor Associated Protein 2, Chain A"/>
    <property type="match status" value="1"/>
</dbReference>
<evidence type="ECO:0000256" key="1">
    <source>
        <dbReference type="ARBA" id="ARBA00022499"/>
    </source>
</evidence>
<evidence type="ECO:0000313" key="6">
    <source>
        <dbReference type="EMBL" id="KAH3794968.1"/>
    </source>
</evidence>
<dbReference type="SUPFAM" id="SSF49599">
    <property type="entry name" value="TRAF domain-like"/>
    <property type="match status" value="1"/>
</dbReference>